<dbReference type="NCBIfam" id="TIGR00254">
    <property type="entry name" value="GGDEF"/>
    <property type="match status" value="1"/>
</dbReference>
<evidence type="ECO:0000313" key="4">
    <source>
        <dbReference type="EMBL" id="TNM71366.1"/>
    </source>
</evidence>
<keyword evidence="1" id="KW-1133">Transmembrane helix</keyword>
<organism evidence="4 5">
    <name type="scientific">Deinococcus radiopugnans ATCC 19172</name>
    <dbReference type="NCBI Taxonomy" id="585398"/>
    <lineage>
        <taxon>Bacteria</taxon>
        <taxon>Thermotogati</taxon>
        <taxon>Deinococcota</taxon>
        <taxon>Deinococci</taxon>
        <taxon>Deinococcales</taxon>
        <taxon>Deinococcaceae</taxon>
        <taxon>Deinococcus</taxon>
    </lineage>
</organism>
<keyword evidence="1" id="KW-0472">Membrane</keyword>
<evidence type="ECO:0000313" key="6">
    <source>
        <dbReference type="Proteomes" id="UP000629870"/>
    </source>
</evidence>
<evidence type="ECO:0000313" key="3">
    <source>
        <dbReference type="EMBL" id="MBB6016408.1"/>
    </source>
</evidence>
<dbReference type="RefSeq" id="WP_139402700.1">
    <property type="nucleotide sequence ID" value="NZ_JACHEW010000006.1"/>
</dbReference>
<dbReference type="InterPro" id="IPR000160">
    <property type="entry name" value="GGDEF_dom"/>
</dbReference>
<proteinExistence type="predicted"/>
<dbReference type="PROSITE" id="PS50887">
    <property type="entry name" value="GGDEF"/>
    <property type="match status" value="1"/>
</dbReference>
<dbReference type="AlphaFoldDB" id="A0A5C4Y6Y0"/>
<name>A0A5C4Y6Y0_9DEIO</name>
<comment type="caution">
    <text evidence="4">The sequence shown here is derived from an EMBL/GenBank/DDBJ whole genome shotgun (WGS) entry which is preliminary data.</text>
</comment>
<dbReference type="OrthoDB" id="9759607at2"/>
<dbReference type="SMART" id="SM00267">
    <property type="entry name" value="GGDEF"/>
    <property type="match status" value="1"/>
</dbReference>
<evidence type="ECO:0000313" key="5">
    <source>
        <dbReference type="Proteomes" id="UP000313988"/>
    </source>
</evidence>
<dbReference type="GO" id="GO:0043709">
    <property type="term" value="P:cell adhesion involved in single-species biofilm formation"/>
    <property type="evidence" value="ECO:0007669"/>
    <property type="project" value="TreeGrafter"/>
</dbReference>
<dbReference type="GO" id="GO:1902201">
    <property type="term" value="P:negative regulation of bacterial-type flagellum-dependent cell motility"/>
    <property type="evidence" value="ECO:0007669"/>
    <property type="project" value="TreeGrafter"/>
</dbReference>
<dbReference type="GO" id="GO:0052621">
    <property type="term" value="F:diguanylate cyclase activity"/>
    <property type="evidence" value="ECO:0007669"/>
    <property type="project" value="TreeGrafter"/>
</dbReference>
<gene>
    <name evidence="4" type="ORF">FHR04_09350</name>
    <name evidence="3" type="ORF">HNQ04_001651</name>
</gene>
<dbReference type="InterPro" id="IPR050469">
    <property type="entry name" value="Diguanylate_Cyclase"/>
</dbReference>
<dbReference type="PANTHER" id="PTHR45138">
    <property type="entry name" value="REGULATORY COMPONENTS OF SENSORY TRANSDUCTION SYSTEM"/>
    <property type="match status" value="1"/>
</dbReference>
<feature type="transmembrane region" description="Helical" evidence="1">
    <location>
        <begin position="78"/>
        <end position="102"/>
    </location>
</feature>
<evidence type="ECO:0000259" key="2">
    <source>
        <dbReference type="PROSITE" id="PS50887"/>
    </source>
</evidence>
<dbReference type="InterPro" id="IPR029787">
    <property type="entry name" value="Nucleotide_cyclase"/>
</dbReference>
<dbReference type="InterPro" id="IPR043128">
    <property type="entry name" value="Rev_trsase/Diguanyl_cyclase"/>
</dbReference>
<feature type="transmembrane region" description="Helical" evidence="1">
    <location>
        <begin position="164"/>
        <end position="184"/>
    </location>
</feature>
<keyword evidence="6" id="KW-1185">Reference proteome</keyword>
<dbReference type="SUPFAM" id="SSF55073">
    <property type="entry name" value="Nucleotide cyclase"/>
    <property type="match status" value="1"/>
</dbReference>
<dbReference type="PANTHER" id="PTHR45138:SF9">
    <property type="entry name" value="DIGUANYLATE CYCLASE DGCM-RELATED"/>
    <property type="match status" value="1"/>
</dbReference>
<dbReference type="EMBL" id="VDMO01000008">
    <property type="protein sequence ID" value="TNM71366.1"/>
    <property type="molecule type" value="Genomic_DNA"/>
</dbReference>
<dbReference type="CDD" id="cd01949">
    <property type="entry name" value="GGDEF"/>
    <property type="match status" value="1"/>
</dbReference>
<feature type="transmembrane region" description="Helical" evidence="1">
    <location>
        <begin position="23"/>
        <end position="45"/>
    </location>
</feature>
<sequence>MSLEANLHLPSLDPYGEAVRRRLYIGTLGCGMVLLLFGWVLQRVLNLPEPYLQYVAPALLVMGVPILWWLLSGRALVVVELTAIGVLAAASTAHIVLVSLTAPTLPGAYPNSGPYWAVTGVSVLAFLALTPARAAAFNLTYLPVSLLLPWLLPATYTAPSVSGLVRVQLNALLVFLLVWGLSWFRAQYATQTKTQELLRQLAFTDPLTRLPNRHAVYPAVDALLRDAAPGQPGAILLVDLDHFKRINDRHGHGVGDEVLAAAGEVLRNCAADAGAPPPTVGRWGGEEFIVVLPGTAQRRAAERAEQLLAEFRAWPWPHGLQVTVSIGVSSVRAGEDFNGLLARADAALYAAKSSGRDRVVVHGYAALPAVLAS</sequence>
<feature type="transmembrane region" description="Helical" evidence="1">
    <location>
        <begin position="139"/>
        <end position="158"/>
    </location>
</feature>
<dbReference type="Proteomes" id="UP000313988">
    <property type="component" value="Unassembled WGS sequence"/>
</dbReference>
<feature type="transmembrane region" description="Helical" evidence="1">
    <location>
        <begin position="51"/>
        <end position="71"/>
    </location>
</feature>
<dbReference type="Pfam" id="PF00990">
    <property type="entry name" value="GGDEF"/>
    <property type="match status" value="1"/>
</dbReference>
<evidence type="ECO:0000256" key="1">
    <source>
        <dbReference type="SAM" id="Phobius"/>
    </source>
</evidence>
<dbReference type="Proteomes" id="UP000629870">
    <property type="component" value="Unassembled WGS sequence"/>
</dbReference>
<dbReference type="FunFam" id="3.30.70.270:FF:000001">
    <property type="entry name" value="Diguanylate cyclase domain protein"/>
    <property type="match status" value="1"/>
</dbReference>
<feature type="domain" description="GGDEF" evidence="2">
    <location>
        <begin position="231"/>
        <end position="364"/>
    </location>
</feature>
<reference evidence="3 6" key="2">
    <citation type="submission" date="2020-08" db="EMBL/GenBank/DDBJ databases">
        <title>Genomic Encyclopedia of Type Strains, Phase IV (KMG-IV): sequencing the most valuable type-strain genomes for metagenomic binning, comparative biology and taxonomic classification.</title>
        <authorList>
            <person name="Goeker M."/>
        </authorList>
    </citation>
    <scope>NUCLEOTIDE SEQUENCE [LARGE SCALE GENOMIC DNA]</scope>
    <source>
        <strain evidence="3 6">DSM 12027</strain>
    </source>
</reference>
<feature type="transmembrane region" description="Helical" evidence="1">
    <location>
        <begin position="114"/>
        <end position="132"/>
    </location>
</feature>
<reference evidence="4 5" key="1">
    <citation type="submission" date="2019-06" db="EMBL/GenBank/DDBJ databases">
        <title>Genome sequence of Deinococcus radiopugnans ATCC 19172.</title>
        <authorList>
            <person name="Maclea K.S."/>
            <person name="Maynard C.R."/>
        </authorList>
    </citation>
    <scope>NUCLEOTIDE SEQUENCE [LARGE SCALE GENOMIC DNA]</scope>
    <source>
        <strain evidence="4 5">ATCC 19172</strain>
    </source>
</reference>
<protein>
    <submittedName>
        <fullName evidence="3 4">Diguanylate cyclase</fullName>
    </submittedName>
</protein>
<dbReference type="GO" id="GO:0005886">
    <property type="term" value="C:plasma membrane"/>
    <property type="evidence" value="ECO:0007669"/>
    <property type="project" value="TreeGrafter"/>
</dbReference>
<dbReference type="Gene3D" id="3.30.70.270">
    <property type="match status" value="1"/>
</dbReference>
<dbReference type="EMBL" id="JACHEW010000006">
    <property type="protein sequence ID" value="MBB6016408.1"/>
    <property type="molecule type" value="Genomic_DNA"/>
</dbReference>
<keyword evidence="1" id="KW-0812">Transmembrane</keyword>
<accession>A0A5C4Y6Y0</accession>